<dbReference type="PANTHER" id="PTHR45586">
    <property type="entry name" value="TPR REPEAT-CONTAINING PROTEIN PA4667"/>
    <property type="match status" value="1"/>
</dbReference>
<feature type="compositionally biased region" description="Pro residues" evidence="3">
    <location>
        <begin position="262"/>
        <end position="282"/>
    </location>
</feature>
<dbReference type="Gene3D" id="1.25.40.10">
    <property type="entry name" value="Tetratricopeptide repeat domain"/>
    <property type="match status" value="2"/>
</dbReference>
<keyword evidence="2" id="KW-0802">TPR repeat</keyword>
<feature type="region of interest" description="Disordered" evidence="3">
    <location>
        <begin position="250"/>
        <end position="282"/>
    </location>
</feature>
<dbReference type="Proteomes" id="UP000651156">
    <property type="component" value="Unassembled WGS sequence"/>
</dbReference>
<organism evidence="4 5">
    <name type="scientific">Gloeocapsopsis crepidinum LEGE 06123</name>
    <dbReference type="NCBI Taxonomy" id="588587"/>
    <lineage>
        <taxon>Bacteria</taxon>
        <taxon>Bacillati</taxon>
        <taxon>Cyanobacteriota</taxon>
        <taxon>Cyanophyceae</taxon>
        <taxon>Oscillatoriophycideae</taxon>
        <taxon>Chroococcales</taxon>
        <taxon>Chroococcaceae</taxon>
        <taxon>Gloeocapsopsis</taxon>
    </lineage>
</organism>
<evidence type="ECO:0000313" key="4">
    <source>
        <dbReference type="EMBL" id="MBE9191829.1"/>
    </source>
</evidence>
<dbReference type="RefSeq" id="WP_193933034.1">
    <property type="nucleotide sequence ID" value="NZ_CAWPMZ010000073.1"/>
</dbReference>
<protein>
    <submittedName>
        <fullName evidence="4">Tetratricopeptide repeat protein</fullName>
    </submittedName>
</protein>
<reference evidence="4 5" key="1">
    <citation type="submission" date="2020-10" db="EMBL/GenBank/DDBJ databases">
        <authorList>
            <person name="Castelo-Branco R."/>
            <person name="Eusebio N."/>
            <person name="Adriana R."/>
            <person name="Vieira A."/>
            <person name="Brugerolle De Fraissinette N."/>
            <person name="Rezende De Castro R."/>
            <person name="Schneider M.P."/>
            <person name="Vasconcelos V."/>
            <person name="Leao P.N."/>
        </authorList>
    </citation>
    <scope>NUCLEOTIDE SEQUENCE [LARGE SCALE GENOMIC DNA]</scope>
    <source>
        <strain evidence="4 5">LEGE 06123</strain>
    </source>
</reference>
<accession>A0ABR9UUA3</accession>
<gene>
    <name evidence="4" type="ORF">IQ230_16020</name>
</gene>
<comment type="caution">
    <text evidence="4">The sequence shown here is derived from an EMBL/GenBank/DDBJ whole genome shotgun (WGS) entry which is preliminary data.</text>
</comment>
<evidence type="ECO:0000256" key="3">
    <source>
        <dbReference type="SAM" id="MobiDB-lite"/>
    </source>
</evidence>
<proteinExistence type="predicted"/>
<keyword evidence="5" id="KW-1185">Reference proteome</keyword>
<sequence>MSQPRRRWFISVVLVLAIIAFVGFSMIPLISTAFRASQPVSETSVTNQGQKQLEEAARGYEVVLQREPENQTALRGLVEARIQLLDLKGTVDPLEKLVALNPAETQYGLLLAEVKQRLGDREGEAAAYRSILNANPGNLQALEGLANVQLREQRPMEAVALLQNTLSNAPEANQNQPGSVDINGVRLLLAQVYATQQNYNEAIAIYDELISNNKQDFRPVLAKAMALQQQGKNEEAKPLFDNAAGLAPAQYKERINQLATPSPTPSPLAPDITPSPSPPPSP</sequence>
<dbReference type="Pfam" id="PF13181">
    <property type="entry name" value="TPR_8"/>
    <property type="match status" value="2"/>
</dbReference>
<keyword evidence="1" id="KW-0677">Repeat</keyword>
<dbReference type="InterPro" id="IPR011990">
    <property type="entry name" value="TPR-like_helical_dom_sf"/>
</dbReference>
<dbReference type="InterPro" id="IPR051012">
    <property type="entry name" value="CellSynth/LPSAsmb/PSIAsmb"/>
</dbReference>
<dbReference type="InterPro" id="IPR019734">
    <property type="entry name" value="TPR_rpt"/>
</dbReference>
<evidence type="ECO:0000256" key="2">
    <source>
        <dbReference type="ARBA" id="ARBA00022803"/>
    </source>
</evidence>
<name>A0ABR9UUA3_9CHRO</name>
<dbReference type="EMBL" id="JADEWN010000040">
    <property type="protein sequence ID" value="MBE9191829.1"/>
    <property type="molecule type" value="Genomic_DNA"/>
</dbReference>
<evidence type="ECO:0000313" key="5">
    <source>
        <dbReference type="Proteomes" id="UP000651156"/>
    </source>
</evidence>
<dbReference type="PANTHER" id="PTHR45586:SF1">
    <property type="entry name" value="LIPOPOLYSACCHARIDE ASSEMBLY PROTEIN B"/>
    <property type="match status" value="1"/>
</dbReference>
<dbReference type="SUPFAM" id="SSF48452">
    <property type="entry name" value="TPR-like"/>
    <property type="match status" value="1"/>
</dbReference>
<evidence type="ECO:0000256" key="1">
    <source>
        <dbReference type="ARBA" id="ARBA00022737"/>
    </source>
</evidence>